<gene>
    <name evidence="12" type="ORF">AVL63_10830</name>
    <name evidence="13" type="ORF">HNR24_002089</name>
</gene>
<dbReference type="InterPro" id="IPR050814">
    <property type="entry name" value="Myo-inositol_Transporter"/>
</dbReference>
<dbReference type="PRINTS" id="PR00171">
    <property type="entry name" value="SUGRTRNSPORT"/>
</dbReference>
<dbReference type="Pfam" id="PF00083">
    <property type="entry name" value="Sugar_tr"/>
    <property type="match status" value="1"/>
</dbReference>
<keyword evidence="8 10" id="KW-0472">Membrane</keyword>
<dbReference type="AlphaFoldDB" id="A0A0W8II11"/>
<evidence type="ECO:0000313" key="12">
    <source>
        <dbReference type="EMBL" id="KUG59612.1"/>
    </source>
</evidence>
<dbReference type="Proteomes" id="UP000546252">
    <property type="component" value="Unassembled WGS sequence"/>
</dbReference>
<feature type="transmembrane region" description="Helical" evidence="10">
    <location>
        <begin position="83"/>
        <end position="103"/>
    </location>
</feature>
<dbReference type="PROSITE" id="PS00217">
    <property type="entry name" value="SUGAR_TRANSPORT_2"/>
    <property type="match status" value="1"/>
</dbReference>
<evidence type="ECO:0000313" key="15">
    <source>
        <dbReference type="Proteomes" id="UP000546252"/>
    </source>
</evidence>
<evidence type="ECO:0000313" key="14">
    <source>
        <dbReference type="Proteomes" id="UP000054023"/>
    </source>
</evidence>
<organism evidence="12 14">
    <name type="scientific">Nesterenkonia jeotgali</name>
    <dbReference type="NCBI Taxonomy" id="317018"/>
    <lineage>
        <taxon>Bacteria</taxon>
        <taxon>Bacillati</taxon>
        <taxon>Actinomycetota</taxon>
        <taxon>Actinomycetes</taxon>
        <taxon>Micrococcales</taxon>
        <taxon>Micrococcaceae</taxon>
        <taxon>Nesterenkonia</taxon>
    </lineage>
</organism>
<name>A0A0W8II11_9MICC</name>
<feature type="transmembrane region" description="Helical" evidence="10">
    <location>
        <begin position="109"/>
        <end position="130"/>
    </location>
</feature>
<dbReference type="STRING" id="317018.AVL63_10830"/>
<comment type="similarity">
    <text evidence="2 9">Belongs to the major facilitator superfamily. Sugar transporter (TC 2.A.1.1) family.</text>
</comment>
<feature type="transmembrane region" description="Helical" evidence="10">
    <location>
        <begin position="17"/>
        <end position="43"/>
    </location>
</feature>
<dbReference type="PROSITE" id="PS50850">
    <property type="entry name" value="MFS"/>
    <property type="match status" value="1"/>
</dbReference>
<keyword evidence="6 10" id="KW-0812">Transmembrane</keyword>
<dbReference type="PANTHER" id="PTHR48020:SF12">
    <property type="entry name" value="PROTON MYO-INOSITOL COTRANSPORTER"/>
    <property type="match status" value="1"/>
</dbReference>
<dbReference type="InterPro" id="IPR005828">
    <property type="entry name" value="MFS_sugar_transport-like"/>
</dbReference>
<evidence type="ECO:0000256" key="7">
    <source>
        <dbReference type="ARBA" id="ARBA00022989"/>
    </source>
</evidence>
<feature type="transmembrane region" description="Helical" evidence="10">
    <location>
        <begin position="373"/>
        <end position="401"/>
    </location>
</feature>
<feature type="transmembrane region" description="Helical" evidence="10">
    <location>
        <begin position="249"/>
        <end position="277"/>
    </location>
</feature>
<feature type="transmembrane region" description="Helical" evidence="10">
    <location>
        <begin position="413"/>
        <end position="437"/>
    </location>
</feature>
<evidence type="ECO:0000256" key="1">
    <source>
        <dbReference type="ARBA" id="ARBA00004651"/>
    </source>
</evidence>
<dbReference type="SUPFAM" id="SSF103473">
    <property type="entry name" value="MFS general substrate transporter"/>
    <property type="match status" value="1"/>
</dbReference>
<feature type="transmembrane region" description="Helical" evidence="10">
    <location>
        <begin position="49"/>
        <end position="71"/>
    </location>
</feature>
<keyword evidence="5" id="KW-0762">Sugar transport</keyword>
<dbReference type="GO" id="GO:0005886">
    <property type="term" value="C:plasma membrane"/>
    <property type="evidence" value="ECO:0007669"/>
    <property type="project" value="UniProtKB-SubCell"/>
</dbReference>
<dbReference type="Gene3D" id="1.20.1250.20">
    <property type="entry name" value="MFS general substrate transporter like domains"/>
    <property type="match status" value="1"/>
</dbReference>
<comment type="caution">
    <text evidence="12">The sequence shown here is derived from an EMBL/GenBank/DDBJ whole genome shotgun (WGS) entry which is preliminary data.</text>
</comment>
<evidence type="ECO:0000256" key="9">
    <source>
        <dbReference type="RuleBase" id="RU003346"/>
    </source>
</evidence>
<dbReference type="InterPro" id="IPR036259">
    <property type="entry name" value="MFS_trans_sf"/>
</dbReference>
<evidence type="ECO:0000256" key="3">
    <source>
        <dbReference type="ARBA" id="ARBA00022448"/>
    </source>
</evidence>
<evidence type="ECO:0000256" key="10">
    <source>
        <dbReference type="SAM" id="Phobius"/>
    </source>
</evidence>
<keyword evidence="14" id="KW-1185">Reference proteome</keyword>
<dbReference type="EMBL" id="LQBM01000002">
    <property type="protein sequence ID" value="KUG59612.1"/>
    <property type="molecule type" value="Genomic_DNA"/>
</dbReference>
<dbReference type="GO" id="GO:0022857">
    <property type="term" value="F:transmembrane transporter activity"/>
    <property type="evidence" value="ECO:0007669"/>
    <property type="project" value="InterPro"/>
</dbReference>
<feature type="transmembrane region" description="Helical" evidence="10">
    <location>
        <begin position="321"/>
        <end position="342"/>
    </location>
</feature>
<reference evidence="13 15" key="3">
    <citation type="submission" date="2020-08" db="EMBL/GenBank/DDBJ databases">
        <title>Sequencing the genomes of 1000 actinobacteria strains.</title>
        <authorList>
            <person name="Klenk H.-P."/>
        </authorList>
    </citation>
    <scope>NUCLEOTIDE SEQUENCE [LARGE SCALE GENOMIC DNA]</scope>
    <source>
        <strain evidence="13 15">DSM 19081</strain>
    </source>
</reference>
<dbReference type="Proteomes" id="UP000054023">
    <property type="component" value="Unassembled WGS sequence"/>
</dbReference>
<evidence type="ECO:0000259" key="11">
    <source>
        <dbReference type="PROSITE" id="PS50850"/>
    </source>
</evidence>
<dbReference type="OrthoDB" id="4008739at2"/>
<dbReference type="InterPro" id="IPR020846">
    <property type="entry name" value="MFS_dom"/>
</dbReference>
<evidence type="ECO:0000256" key="5">
    <source>
        <dbReference type="ARBA" id="ARBA00022597"/>
    </source>
</evidence>
<evidence type="ECO:0000256" key="6">
    <source>
        <dbReference type="ARBA" id="ARBA00022692"/>
    </source>
</evidence>
<protein>
    <submittedName>
        <fullName evidence="13">Sugar porter (SP) family MFS transporter</fullName>
    </submittedName>
</protein>
<dbReference type="PROSITE" id="PS00216">
    <property type="entry name" value="SUGAR_TRANSPORT_1"/>
    <property type="match status" value="1"/>
</dbReference>
<reference evidence="12" key="1">
    <citation type="submission" date="2015-12" db="EMBL/GenBank/DDBJ databases">
        <authorList>
            <person name="Shamseldin A."/>
            <person name="Moawad H."/>
            <person name="Abd El-Rahim W.M."/>
            <person name="Sadowsky M.J."/>
        </authorList>
    </citation>
    <scope>NUCLEOTIDE SEQUENCE [LARGE SCALE GENOMIC DNA]</scope>
    <source>
        <strain evidence="12">CD08_7</strain>
    </source>
</reference>
<feature type="transmembrane region" description="Helical" evidence="10">
    <location>
        <begin position="289"/>
        <end position="309"/>
    </location>
</feature>
<dbReference type="RefSeq" id="WP_058887847.1">
    <property type="nucleotide sequence ID" value="NZ_BAAAKT010000004.1"/>
</dbReference>
<evidence type="ECO:0000256" key="2">
    <source>
        <dbReference type="ARBA" id="ARBA00010992"/>
    </source>
</evidence>
<dbReference type="EMBL" id="JACJIH010000001">
    <property type="protein sequence ID" value="MBA8922156.1"/>
    <property type="molecule type" value="Genomic_DNA"/>
</dbReference>
<keyword evidence="4" id="KW-1003">Cell membrane</keyword>
<reference evidence="14" key="2">
    <citation type="submission" date="2015-12" db="EMBL/GenBank/DDBJ databases">
        <authorList>
            <person name="Nair G.R."/>
            <person name="Kaur G."/>
            <person name="Mayilraj S."/>
        </authorList>
    </citation>
    <scope>NUCLEOTIDE SEQUENCE [LARGE SCALE GENOMIC DNA]</scope>
    <source>
        <strain evidence="14">CD08_7</strain>
    </source>
</reference>
<dbReference type="InterPro" id="IPR003663">
    <property type="entry name" value="Sugar/inositol_transpt"/>
</dbReference>
<feature type="transmembrane region" description="Helical" evidence="10">
    <location>
        <begin position="142"/>
        <end position="164"/>
    </location>
</feature>
<dbReference type="InterPro" id="IPR005829">
    <property type="entry name" value="Sugar_transporter_CS"/>
</dbReference>
<evidence type="ECO:0000313" key="13">
    <source>
        <dbReference type="EMBL" id="MBA8922156.1"/>
    </source>
</evidence>
<feature type="domain" description="Major facilitator superfamily (MFS) profile" evidence="11">
    <location>
        <begin position="18"/>
        <end position="444"/>
    </location>
</feature>
<proteinExistence type="inferred from homology"/>
<comment type="subcellular location">
    <subcellularLocation>
        <location evidence="1">Cell membrane</location>
        <topology evidence="1">Multi-pass membrane protein</topology>
    </subcellularLocation>
</comment>
<feature type="transmembrane region" description="Helical" evidence="10">
    <location>
        <begin position="348"/>
        <end position="366"/>
    </location>
</feature>
<accession>A0A0W8II11</accession>
<keyword evidence="7 10" id="KW-1133">Transmembrane helix</keyword>
<sequence length="459" mass="49116">MSTAAPTTAQRRRGSTLIYLFGALGGLNWGYDTGVISAALVYLRRDFELSSWAEGAIVTGLMIGAAIGACLGGRLSDRYGRRAVLLVTAALFLIAPLGMAFAPNPEVLFAARLVVGLGTGLAAVVLPVYLSEIAPARIRGRVTASYVLAIVIGQFLGFVVGVAFAPVESWRWMLGLSVIPSVLFALGLTVVRETPRWLVHRGREAEAEQMLLRDRTPEEARRELGEIHEVHEAEQRDGVSGLRALRRPWVLSILGVGFGLGVYQQVMGINAVLYYAPTTLQNVGFSDEGAIGSNLIIGALNIVAVWIAISYTDRWGRRPMLLVGALGTSLALAVLAAVNLLMPAPDGLGALGIATLACLAVFIFMFQVSWGALVWVVLGEIFPLGVRAAAMGVVTTAHWLANGLVSLLFPTALAAFGVGWIFAGFSLICFTAFVFTFKKVPETKERTLEQIETAFRRAG</sequence>
<keyword evidence="3 9" id="KW-0813">Transport</keyword>
<evidence type="ECO:0000256" key="4">
    <source>
        <dbReference type="ARBA" id="ARBA00022475"/>
    </source>
</evidence>
<feature type="transmembrane region" description="Helical" evidence="10">
    <location>
        <begin position="170"/>
        <end position="191"/>
    </location>
</feature>
<dbReference type="NCBIfam" id="TIGR00879">
    <property type="entry name" value="SP"/>
    <property type="match status" value="1"/>
</dbReference>
<dbReference type="PANTHER" id="PTHR48020">
    <property type="entry name" value="PROTON MYO-INOSITOL COTRANSPORTER"/>
    <property type="match status" value="1"/>
</dbReference>
<dbReference type="FunFam" id="1.20.1250.20:FF:000218">
    <property type="entry name" value="facilitated trehalose transporter Tret1"/>
    <property type="match status" value="1"/>
</dbReference>
<evidence type="ECO:0000256" key="8">
    <source>
        <dbReference type="ARBA" id="ARBA00023136"/>
    </source>
</evidence>